<dbReference type="CDD" id="cd02982">
    <property type="entry name" value="PDI_b'_family"/>
    <property type="match status" value="1"/>
</dbReference>
<dbReference type="GeneID" id="63835820"/>
<dbReference type="InterPro" id="IPR036249">
    <property type="entry name" value="Thioredoxin-like_sf"/>
</dbReference>
<dbReference type="Gene3D" id="3.40.30.10">
    <property type="entry name" value="Glutaredoxin"/>
    <property type="match status" value="2"/>
</dbReference>
<dbReference type="PANTHER" id="PTHR22699">
    <property type="entry name" value="THIOREDOXIN DOMAIN-CONTAINING PROTEIN 16"/>
    <property type="match status" value="1"/>
</dbReference>
<evidence type="ECO:0000313" key="2">
    <source>
        <dbReference type="Proteomes" id="UP000803844"/>
    </source>
</evidence>
<dbReference type="SUPFAM" id="SSF52833">
    <property type="entry name" value="Thioredoxin-like"/>
    <property type="match status" value="2"/>
</dbReference>
<keyword evidence="2" id="KW-1185">Reference proteome</keyword>
<sequence length="280" mass="31260">MAAKLISDRSESISNFVSRLLRPSMTEIDDGESLASFETADEVVFIGYFDPKDEVARQGFAAVADKYRNDFTFGLVTSDALIAAQKLEPPVVVCHVVQDGESRTWNSFSDPDDLDRFVREASRPAIGELMPHNRQLLIDRGWPMVYIFGATEADRAELRSSLRKFAKSQYESLTCVTVDPLEFPHLQAEMGLEPGVFPSGAVHQLSKDRIYPYPRGQPLDTRSLQKWGLDVWQGRIQPWTPPGATTVHEERAGPTKSVKRKLSVANIPGVNIRVGGRDEL</sequence>
<gene>
    <name evidence="1" type="ORF">M406DRAFT_286705</name>
</gene>
<dbReference type="OrthoDB" id="427280at2759"/>
<dbReference type="InterPro" id="IPR040090">
    <property type="entry name" value="TXNDC16"/>
</dbReference>
<protein>
    <submittedName>
        <fullName evidence="1">Uncharacterized protein</fullName>
    </submittedName>
</protein>
<dbReference type="AlphaFoldDB" id="A0A9P4Y917"/>
<dbReference type="PANTHER" id="PTHR22699:SF1">
    <property type="entry name" value="THIOREDOXIN DOMAIN-CONTAINING PROTEIN 16"/>
    <property type="match status" value="1"/>
</dbReference>
<dbReference type="Proteomes" id="UP000803844">
    <property type="component" value="Unassembled WGS sequence"/>
</dbReference>
<dbReference type="Pfam" id="PF13848">
    <property type="entry name" value="Thioredoxin_6"/>
    <property type="match status" value="1"/>
</dbReference>
<dbReference type="CDD" id="cd02981">
    <property type="entry name" value="PDI_b_family"/>
    <property type="match status" value="1"/>
</dbReference>
<comment type="caution">
    <text evidence="1">The sequence shown here is derived from an EMBL/GenBank/DDBJ whole genome shotgun (WGS) entry which is preliminary data.</text>
</comment>
<reference evidence="1" key="1">
    <citation type="journal article" date="2020" name="Phytopathology">
        <title>Genome sequence of the chestnut blight fungus Cryphonectria parasitica EP155: A fundamental resource for an archetypical invasive plant pathogen.</title>
        <authorList>
            <person name="Crouch J.A."/>
            <person name="Dawe A."/>
            <person name="Aerts A."/>
            <person name="Barry K."/>
            <person name="Churchill A.C.L."/>
            <person name="Grimwood J."/>
            <person name="Hillman B."/>
            <person name="Milgroom M.G."/>
            <person name="Pangilinan J."/>
            <person name="Smith M."/>
            <person name="Salamov A."/>
            <person name="Schmutz J."/>
            <person name="Yadav J."/>
            <person name="Grigoriev I.V."/>
            <person name="Nuss D."/>
        </authorList>
    </citation>
    <scope>NUCLEOTIDE SEQUENCE</scope>
    <source>
        <strain evidence="1">EP155</strain>
    </source>
</reference>
<name>A0A9P4Y917_CRYP1</name>
<dbReference type="RefSeq" id="XP_040779692.1">
    <property type="nucleotide sequence ID" value="XM_040918691.1"/>
</dbReference>
<organism evidence="1 2">
    <name type="scientific">Cryphonectria parasitica (strain ATCC 38755 / EP155)</name>
    <dbReference type="NCBI Taxonomy" id="660469"/>
    <lineage>
        <taxon>Eukaryota</taxon>
        <taxon>Fungi</taxon>
        <taxon>Dikarya</taxon>
        <taxon>Ascomycota</taxon>
        <taxon>Pezizomycotina</taxon>
        <taxon>Sordariomycetes</taxon>
        <taxon>Sordariomycetidae</taxon>
        <taxon>Diaporthales</taxon>
        <taxon>Cryphonectriaceae</taxon>
        <taxon>Cryphonectria-Endothia species complex</taxon>
        <taxon>Cryphonectria</taxon>
    </lineage>
</organism>
<dbReference type="EMBL" id="MU032345">
    <property type="protein sequence ID" value="KAF3768731.1"/>
    <property type="molecule type" value="Genomic_DNA"/>
</dbReference>
<proteinExistence type="predicted"/>
<evidence type="ECO:0000313" key="1">
    <source>
        <dbReference type="EMBL" id="KAF3768731.1"/>
    </source>
</evidence>
<accession>A0A9P4Y917</accession>